<keyword evidence="17" id="KW-1185">Reference proteome</keyword>
<evidence type="ECO:0000259" key="13">
    <source>
        <dbReference type="Pfam" id="PF04324"/>
    </source>
</evidence>
<comment type="cofactor">
    <cofactor evidence="10">
        <name>Fe cation</name>
        <dbReference type="ChEBI" id="CHEBI:24875"/>
    </cofactor>
    <text evidence="10">Binds 1 Fe cation per subunit.</text>
</comment>
<dbReference type="GO" id="GO:0005506">
    <property type="term" value="F:iron ion binding"/>
    <property type="evidence" value="ECO:0007669"/>
    <property type="project" value="InterPro"/>
</dbReference>
<protein>
    <recommendedName>
        <fullName evidence="2 9">Nitrogen fixation protein NifU</fullName>
    </recommendedName>
</protein>
<dbReference type="InterPro" id="IPR007419">
    <property type="entry name" value="BFD-like_2Fe2S-bd_dom"/>
</dbReference>
<comment type="cofactor">
    <cofactor evidence="10">
        <name>[2Fe-2S] cluster</name>
        <dbReference type="ChEBI" id="CHEBI:190135"/>
    </cofactor>
    <text evidence="10">Binds 1 [2Fe-2S] cluster per subunit.</text>
</comment>
<dbReference type="CDD" id="cd19947">
    <property type="entry name" value="NifU_Fer2_BFD-like"/>
    <property type="match status" value="1"/>
</dbReference>
<reference evidence="15 18" key="5">
    <citation type="submission" date="2020-02" db="EMBL/GenBank/DDBJ databases">
        <title>Newly sequenced genome of strain CSTR1 showed variability in Candidatus Kuenenia stuttgartiensis genomes.</title>
        <authorList>
            <person name="Ding C."/>
            <person name="Adrian L."/>
        </authorList>
    </citation>
    <scope>NUCLEOTIDE SEQUENCE [LARGE SCALE GENOMIC DNA]</scope>
    <source>
        <strain evidence="15 18">CSTR1</strain>
    </source>
</reference>
<feature type="domain" description="NIF system FeS cluster assembly NifU N-terminal" evidence="12">
    <location>
        <begin position="4"/>
        <end position="124"/>
    </location>
</feature>
<evidence type="ECO:0000313" key="14">
    <source>
        <dbReference type="EMBL" id="CAJ74173.1"/>
    </source>
</evidence>
<dbReference type="Gene3D" id="1.10.10.1100">
    <property type="entry name" value="BFD-like [2Fe-2S]-binding domain"/>
    <property type="match status" value="1"/>
</dbReference>
<evidence type="ECO:0000256" key="9">
    <source>
        <dbReference type="PIRNR" id="PIRNR000375"/>
    </source>
</evidence>
<dbReference type="InterPro" id="IPR034904">
    <property type="entry name" value="FSCA_dom_sf"/>
</dbReference>
<feature type="domain" description="BFD-like [2Fe-2S]-binding" evidence="13">
    <location>
        <begin position="134"/>
        <end position="184"/>
    </location>
</feature>
<dbReference type="GO" id="GO:0051537">
    <property type="term" value="F:2 iron, 2 sulfur cluster binding"/>
    <property type="evidence" value="ECO:0007669"/>
    <property type="project" value="UniProtKB-KW"/>
</dbReference>
<dbReference type="AlphaFoldDB" id="Q1Q2D7"/>
<dbReference type="InterPro" id="IPR001075">
    <property type="entry name" value="NIF_FeS_clus_asmbl_NifU_C"/>
</dbReference>
<organism evidence="14">
    <name type="scientific">Kuenenia stuttgartiensis</name>
    <dbReference type="NCBI Taxonomy" id="174633"/>
    <lineage>
        <taxon>Bacteria</taxon>
        <taxon>Pseudomonadati</taxon>
        <taxon>Planctomycetota</taxon>
        <taxon>Candidatus Brocadiia</taxon>
        <taxon>Candidatus Brocadiales</taxon>
        <taxon>Candidatus Brocadiaceae</taxon>
        <taxon>Candidatus Kuenenia</taxon>
    </lineage>
</organism>
<dbReference type="InterPro" id="IPR010238">
    <property type="entry name" value="NIF_FeS_clus_asmbl_NifU"/>
</dbReference>
<feature type="binding site" evidence="10">
    <location>
        <position position="171"/>
    </location>
    <ligand>
        <name>[2Fe-2S] cluster</name>
        <dbReference type="ChEBI" id="CHEBI:190135"/>
    </ligand>
</feature>
<comment type="cofactor">
    <cofactor evidence="8">
        <name>[2Fe-2S] cluster</name>
        <dbReference type="ChEBI" id="CHEBI:190135"/>
    </cofactor>
</comment>
<dbReference type="EMBL" id="CP049055">
    <property type="protein sequence ID" value="QII11264.1"/>
    <property type="molecule type" value="Genomic_DNA"/>
</dbReference>
<dbReference type="EMBL" id="LT934425">
    <property type="protein sequence ID" value="SOH03237.1"/>
    <property type="molecule type" value="Genomic_DNA"/>
</dbReference>
<evidence type="ECO:0000256" key="7">
    <source>
        <dbReference type="ARBA" id="ARBA00023231"/>
    </source>
</evidence>
<dbReference type="GO" id="GO:0016226">
    <property type="term" value="P:iron-sulfur cluster assembly"/>
    <property type="evidence" value="ECO:0007669"/>
    <property type="project" value="InterPro"/>
</dbReference>
<dbReference type="Gene3D" id="3.30.300.130">
    <property type="entry name" value="Fe-S cluster assembly (FSCA)"/>
    <property type="match status" value="1"/>
</dbReference>
<keyword evidence="3 10" id="KW-0001">2Fe-2S</keyword>
<name>Q1Q2D7_KUEST</name>
<dbReference type="Pfam" id="PF04324">
    <property type="entry name" value="Fer2_BFD"/>
    <property type="match status" value="1"/>
</dbReference>
<reference evidence="16" key="3">
    <citation type="submission" date="2017-10" db="EMBL/GenBank/DDBJ databases">
        <authorList>
            <person name="Banno H."/>
            <person name="Chua N.-H."/>
        </authorList>
    </citation>
    <scope>NUCLEOTIDE SEQUENCE [LARGE SCALE GENOMIC DNA]</scope>
    <source>
        <strain evidence="16">Kuenenia_mbr1_ru-nijmegen</strain>
    </source>
</reference>
<feature type="binding site" evidence="10">
    <location>
        <position position="35"/>
    </location>
    <ligand>
        <name>Fe cation</name>
        <dbReference type="ChEBI" id="CHEBI:24875"/>
    </ligand>
</feature>
<dbReference type="EMBL" id="CT573071">
    <property type="protein sequence ID" value="CAJ74173.1"/>
    <property type="molecule type" value="Genomic_DNA"/>
</dbReference>
<evidence type="ECO:0000256" key="5">
    <source>
        <dbReference type="ARBA" id="ARBA00023004"/>
    </source>
</evidence>
<comment type="similarity">
    <text evidence="1 9">Belongs to the NifU family.</text>
</comment>
<evidence type="ECO:0000313" key="16">
    <source>
        <dbReference type="EMBL" id="SOH03237.1"/>
    </source>
</evidence>
<reference evidence="14" key="2">
    <citation type="submission" date="2006-01" db="EMBL/GenBank/DDBJ databases">
        <authorList>
            <person name="Genoscope"/>
        </authorList>
    </citation>
    <scope>NUCLEOTIDE SEQUENCE</scope>
</reference>
<evidence type="ECO:0000256" key="1">
    <source>
        <dbReference type="ARBA" id="ARBA00006420"/>
    </source>
</evidence>
<dbReference type="NCBIfam" id="TIGR02000">
    <property type="entry name" value="NifU_proper"/>
    <property type="match status" value="1"/>
</dbReference>
<evidence type="ECO:0000259" key="12">
    <source>
        <dbReference type="Pfam" id="PF01592"/>
    </source>
</evidence>
<dbReference type="InterPro" id="IPR041854">
    <property type="entry name" value="BFD-like_2Fe2S-bd_dom_sf"/>
</dbReference>
<keyword evidence="4 10" id="KW-0479">Metal-binding</keyword>
<proteinExistence type="inferred from homology"/>
<evidence type="ECO:0000259" key="11">
    <source>
        <dbReference type="Pfam" id="PF01106"/>
    </source>
</evidence>
<dbReference type="Proteomes" id="UP000501926">
    <property type="component" value="Chromosome"/>
</dbReference>
<feature type="binding site" evidence="10">
    <location>
        <position position="105"/>
    </location>
    <ligand>
        <name>Fe cation</name>
        <dbReference type="ChEBI" id="CHEBI:24875"/>
    </ligand>
</feature>
<dbReference type="SUPFAM" id="SSF117916">
    <property type="entry name" value="Fe-S cluster assembly (FSCA) domain-like"/>
    <property type="match status" value="1"/>
</dbReference>
<dbReference type="PANTHER" id="PTHR10093">
    <property type="entry name" value="IRON-SULFUR CLUSTER ASSEMBLY ENZYME NIFU HOMOLOG"/>
    <property type="match status" value="1"/>
</dbReference>
<reference evidence="17" key="4">
    <citation type="submission" date="2017-10" db="EMBL/GenBank/DDBJ databases">
        <authorList>
            <person name="Frank J."/>
        </authorList>
    </citation>
    <scope>NUCLEOTIDE SEQUENCE [LARGE SCALE GENOMIC DNA]</scope>
</reference>
<evidence type="ECO:0000256" key="2">
    <source>
        <dbReference type="ARBA" id="ARBA00015278"/>
    </source>
</evidence>
<accession>Q1Q2D7</accession>
<evidence type="ECO:0000313" key="17">
    <source>
        <dbReference type="Proteomes" id="UP000221734"/>
    </source>
</evidence>
<dbReference type="InterPro" id="IPR002871">
    <property type="entry name" value="NIF_FeS_clus_asmbl_NifU_N"/>
</dbReference>
<dbReference type="Pfam" id="PF01592">
    <property type="entry name" value="NifU_N"/>
    <property type="match status" value="1"/>
</dbReference>
<dbReference type="Gene3D" id="3.90.1010.10">
    <property type="match status" value="1"/>
</dbReference>
<evidence type="ECO:0000256" key="4">
    <source>
        <dbReference type="ARBA" id="ARBA00022723"/>
    </source>
</evidence>
<keyword evidence="5 10" id="KW-0408">Iron</keyword>
<dbReference type="CDD" id="cd06664">
    <property type="entry name" value="IscU_like"/>
    <property type="match status" value="1"/>
</dbReference>
<dbReference type="OrthoDB" id="291899at2"/>
<dbReference type="Pfam" id="PF01106">
    <property type="entry name" value="NifU"/>
    <property type="match status" value="1"/>
</dbReference>
<dbReference type="InterPro" id="IPR016217">
    <property type="entry name" value="N_fixation_NifU"/>
</dbReference>
<feature type="binding site" evidence="10">
    <location>
        <position position="174"/>
    </location>
    <ligand>
        <name>[2Fe-2S] cluster</name>
        <dbReference type="ChEBI" id="CHEBI:190135"/>
    </ligand>
</feature>
<feature type="domain" description="NIF system FeS cluster assembly NifU C-terminal" evidence="11">
    <location>
        <begin position="214"/>
        <end position="279"/>
    </location>
</feature>
<evidence type="ECO:0000256" key="6">
    <source>
        <dbReference type="ARBA" id="ARBA00023014"/>
    </source>
</evidence>
<evidence type="ECO:0000256" key="8">
    <source>
        <dbReference type="ARBA" id="ARBA00034078"/>
    </source>
</evidence>
<keyword evidence="7 9" id="KW-0535">Nitrogen fixation</keyword>
<gene>
    <name evidence="14" type="primary">nifU</name>
    <name evidence="16" type="synonym">nifU_1</name>
    <name evidence="15" type="ORF">KsCSTR_18850</name>
    <name evidence="16" type="ORF">KSMBR1_0726</name>
    <name evidence="14" type="ORF">kuste3411</name>
</gene>
<sequence length="284" mass="31021">MWDYSEKVKDHFLHPRNVGDIENPDAVGEVGSLACGDALKLMLKIDAGGVISDVKFKTFGCGSAIASASALTEMIKGKTIAEAEKVADSDIAEYLDGLPEQKMHCSVMGREALEAAIANYRGIKLEKAVDEGTIVCKCFGVTDNKIAHEVREHKLTTIDQVTNYCKAGGGCQSCHPQIQAIIDEIWHKEKEKEIIKKVQKPVKKLTNIQKMKLVQETIEREIRPALLADGGDIELIDIDGDRVMVSFRGSCSACPSSGVTLKSTVEAKLREFVTDTLIVEEVIS</sequence>
<evidence type="ECO:0000313" key="15">
    <source>
        <dbReference type="EMBL" id="QII11264.1"/>
    </source>
</evidence>
<feature type="binding site" evidence="10">
    <location>
        <position position="138"/>
    </location>
    <ligand>
        <name>[2Fe-2S] cluster</name>
        <dbReference type="ChEBI" id="CHEBI:190135"/>
    </ligand>
</feature>
<feature type="binding site" evidence="10">
    <location>
        <position position="136"/>
    </location>
    <ligand>
        <name>[2Fe-2S] cluster</name>
        <dbReference type="ChEBI" id="CHEBI:190135"/>
    </ligand>
</feature>
<reference evidence="14" key="1">
    <citation type="journal article" date="2006" name="Nature">
        <title>Deciphering the evolution and metabolism of an anammox bacterium from a community genome.</title>
        <authorList>
            <person name="Strous M."/>
            <person name="Pelletier E."/>
            <person name="Mangenot S."/>
            <person name="Rattei T."/>
            <person name="Lehner A."/>
            <person name="Taylor M.W."/>
            <person name="Horn M."/>
            <person name="Daims H."/>
            <person name="Bartol-Mavel D."/>
            <person name="Wincker P."/>
            <person name="Barbe V."/>
            <person name="Fonknechten N."/>
            <person name="Vallenet D."/>
            <person name="Segurens B."/>
            <person name="Schenowitz-Truong C."/>
            <person name="Medigue C."/>
            <person name="Collingro A."/>
            <person name="Snel B."/>
            <person name="Dutilh B.E."/>
            <person name="OpDenCamp H.J.M."/>
            <person name="vanDerDrift C."/>
            <person name="Cirpus I."/>
            <person name="vanDePas-Schoonen K.T."/>
            <person name="Harhangi H.R."/>
            <person name="vanNiftrik L."/>
            <person name="Schmid M."/>
            <person name="Keltjens J."/>
            <person name="vanDeVossenberg J."/>
            <person name="Kartal B."/>
            <person name="Meier H."/>
            <person name="Frishman D."/>
            <person name="Huynen M.A."/>
            <person name="Mewes H."/>
            <person name="Weissenbach J."/>
            <person name="Jetten M.S.M."/>
            <person name="Wagner M."/>
            <person name="LePaslier D."/>
        </authorList>
    </citation>
    <scope>NUCLEOTIDE SEQUENCE</scope>
</reference>
<keyword evidence="6 10" id="KW-0411">Iron-sulfur</keyword>
<dbReference type="Proteomes" id="UP000221734">
    <property type="component" value="Chromosome Kuenenia_stuttgartiensis_MBR1"/>
</dbReference>
<evidence type="ECO:0000256" key="10">
    <source>
        <dbReference type="PIRSR" id="PIRSR000375-1"/>
    </source>
</evidence>
<feature type="binding site" evidence="10">
    <location>
        <position position="61"/>
    </location>
    <ligand>
        <name>Fe cation</name>
        <dbReference type="ChEBI" id="CHEBI:24875"/>
    </ligand>
</feature>
<dbReference type="KEGG" id="kst:KSMBR1_0726"/>
<dbReference type="PIRSF" id="PIRSF000375">
    <property type="entry name" value="NifU"/>
    <property type="match status" value="1"/>
</dbReference>
<comment type="function">
    <text evidence="9">May be involved in the formation or repair of [Fe-S] clusters present in iron-sulfur proteins.</text>
</comment>
<evidence type="ECO:0000256" key="3">
    <source>
        <dbReference type="ARBA" id="ARBA00022714"/>
    </source>
</evidence>
<dbReference type="RefSeq" id="WP_099324103.1">
    <property type="nucleotide sequence ID" value="NZ_CP049055.1"/>
</dbReference>
<evidence type="ECO:0000313" key="18">
    <source>
        <dbReference type="Proteomes" id="UP000501926"/>
    </source>
</evidence>
<dbReference type="SUPFAM" id="SSF82649">
    <property type="entry name" value="SufE/NifU"/>
    <property type="match status" value="1"/>
</dbReference>